<dbReference type="RefSeq" id="WP_173502106.1">
    <property type="nucleotide sequence ID" value="NZ_JABSOD010000018.1"/>
</dbReference>
<dbReference type="EMBL" id="JABSOD010000018">
    <property type="protein sequence ID" value="NRQ43871.1"/>
    <property type="molecule type" value="Genomic_DNA"/>
</dbReference>
<evidence type="ECO:0000313" key="2">
    <source>
        <dbReference type="Proteomes" id="UP000523161"/>
    </source>
</evidence>
<accession>A0A7Y5ASS1</accession>
<reference evidence="1 2" key="1">
    <citation type="submission" date="2020-06" db="EMBL/GenBank/DDBJ databases">
        <title>Rheinheimera sp. nov., a marine bacterium isolated from coastal.</title>
        <authorList>
            <person name="Yu Q."/>
            <person name="Qi Y."/>
            <person name="Pu J."/>
        </authorList>
    </citation>
    <scope>NUCLEOTIDE SEQUENCE [LARGE SCALE GENOMIC DNA]</scope>
    <source>
        <strain evidence="1 2">YQF-2</strain>
    </source>
</reference>
<protein>
    <submittedName>
        <fullName evidence="1">Uncharacterized protein</fullName>
    </submittedName>
</protein>
<organism evidence="1 2">
    <name type="scientific">Rheinheimera lutimaris</name>
    <dbReference type="NCBI Taxonomy" id="2740584"/>
    <lineage>
        <taxon>Bacteria</taxon>
        <taxon>Pseudomonadati</taxon>
        <taxon>Pseudomonadota</taxon>
        <taxon>Gammaproteobacteria</taxon>
        <taxon>Chromatiales</taxon>
        <taxon>Chromatiaceae</taxon>
        <taxon>Rheinheimera</taxon>
    </lineage>
</organism>
<name>A0A7Y5ASS1_9GAMM</name>
<gene>
    <name evidence="1" type="ORF">HRH59_15085</name>
</gene>
<evidence type="ECO:0000313" key="1">
    <source>
        <dbReference type="EMBL" id="NRQ43871.1"/>
    </source>
</evidence>
<keyword evidence="2" id="KW-1185">Reference proteome</keyword>
<dbReference type="Proteomes" id="UP000523161">
    <property type="component" value="Unassembled WGS sequence"/>
</dbReference>
<comment type="caution">
    <text evidence="1">The sequence shown here is derived from an EMBL/GenBank/DDBJ whole genome shotgun (WGS) entry which is preliminary data.</text>
</comment>
<proteinExistence type="predicted"/>
<sequence length="50" mass="5470">MTTLNTTAAKHNVTVNNSRAVSRALLVRKLNRLLAQMGRALNTANLVHSK</sequence>
<dbReference type="AlphaFoldDB" id="A0A7Y5ASS1"/>